<evidence type="ECO:0000256" key="1">
    <source>
        <dbReference type="ARBA" id="ARBA00006611"/>
    </source>
</evidence>
<dbReference type="InterPro" id="IPR047667">
    <property type="entry name" value="ATPase_ComGA"/>
</dbReference>
<dbReference type="CDD" id="cd01129">
    <property type="entry name" value="PulE-GspE-like"/>
    <property type="match status" value="1"/>
</dbReference>
<keyword evidence="2" id="KW-0547">Nucleotide-binding</keyword>
<name>A0A419V384_9BACL</name>
<dbReference type="Gene3D" id="3.40.50.300">
    <property type="entry name" value="P-loop containing nucleotide triphosphate hydrolases"/>
    <property type="match status" value="1"/>
</dbReference>
<keyword evidence="3" id="KW-0067">ATP-binding</keyword>
<comment type="caution">
    <text evidence="5">The sequence shown here is derived from an EMBL/GenBank/DDBJ whole genome shotgun (WGS) entry which is preliminary data.</text>
</comment>
<dbReference type="PANTHER" id="PTHR30258">
    <property type="entry name" value="TYPE II SECRETION SYSTEM PROTEIN GSPE-RELATED"/>
    <property type="match status" value="1"/>
</dbReference>
<dbReference type="RefSeq" id="WP_120193376.1">
    <property type="nucleotide sequence ID" value="NZ_RAPK01000009.1"/>
</dbReference>
<dbReference type="SUPFAM" id="SSF52540">
    <property type="entry name" value="P-loop containing nucleoside triphosphate hydrolases"/>
    <property type="match status" value="1"/>
</dbReference>
<dbReference type="InterPro" id="IPR003593">
    <property type="entry name" value="AAA+_ATPase"/>
</dbReference>
<keyword evidence="6" id="KW-1185">Reference proteome</keyword>
<protein>
    <submittedName>
        <fullName evidence="5">Competence-related pilin export protein ComGA</fullName>
    </submittedName>
</protein>
<dbReference type="Pfam" id="PF00437">
    <property type="entry name" value="T2SSE"/>
    <property type="match status" value="1"/>
</dbReference>
<dbReference type="Proteomes" id="UP000285120">
    <property type="component" value="Unassembled WGS sequence"/>
</dbReference>
<dbReference type="Gene3D" id="3.30.450.90">
    <property type="match status" value="1"/>
</dbReference>
<organism evidence="5 6">
    <name type="scientific">Sinobaca qinghaiensis</name>
    <dbReference type="NCBI Taxonomy" id="342944"/>
    <lineage>
        <taxon>Bacteria</taxon>
        <taxon>Bacillati</taxon>
        <taxon>Bacillota</taxon>
        <taxon>Bacilli</taxon>
        <taxon>Bacillales</taxon>
        <taxon>Sporolactobacillaceae</taxon>
        <taxon>Sinobaca</taxon>
    </lineage>
</organism>
<accession>A0A419V384</accession>
<evidence type="ECO:0000259" key="4">
    <source>
        <dbReference type="PROSITE" id="PS00662"/>
    </source>
</evidence>
<dbReference type="PROSITE" id="PS00662">
    <property type="entry name" value="T2SP_E"/>
    <property type="match status" value="1"/>
</dbReference>
<dbReference type="AlphaFoldDB" id="A0A419V384"/>
<comment type="similarity">
    <text evidence="1">Belongs to the GSP E family.</text>
</comment>
<dbReference type="NCBIfam" id="NF041000">
    <property type="entry name" value="ATPase_ComGA"/>
    <property type="match status" value="1"/>
</dbReference>
<dbReference type="GO" id="GO:0016887">
    <property type="term" value="F:ATP hydrolysis activity"/>
    <property type="evidence" value="ECO:0007669"/>
    <property type="project" value="TreeGrafter"/>
</dbReference>
<dbReference type="EMBL" id="RAPK01000009">
    <property type="protein sequence ID" value="RKD72987.1"/>
    <property type="molecule type" value="Genomic_DNA"/>
</dbReference>
<evidence type="ECO:0000256" key="3">
    <source>
        <dbReference type="ARBA" id="ARBA00022840"/>
    </source>
</evidence>
<dbReference type="InterPro" id="IPR001482">
    <property type="entry name" value="T2SS/T4SS_dom"/>
</dbReference>
<reference evidence="5 6" key="1">
    <citation type="submission" date="2018-09" db="EMBL/GenBank/DDBJ databases">
        <title>Genomic Encyclopedia of Archaeal and Bacterial Type Strains, Phase II (KMG-II): from individual species to whole genera.</title>
        <authorList>
            <person name="Goeker M."/>
        </authorList>
    </citation>
    <scope>NUCLEOTIDE SEQUENCE [LARGE SCALE GENOMIC DNA]</scope>
    <source>
        <strain evidence="5 6">DSM 17008</strain>
    </source>
</reference>
<dbReference type="GO" id="GO:0005524">
    <property type="term" value="F:ATP binding"/>
    <property type="evidence" value="ECO:0007669"/>
    <property type="project" value="UniProtKB-KW"/>
</dbReference>
<dbReference type="InterPro" id="IPR027417">
    <property type="entry name" value="P-loop_NTPase"/>
</dbReference>
<feature type="domain" description="Bacterial type II secretion system protein E" evidence="4">
    <location>
        <begin position="202"/>
        <end position="216"/>
    </location>
</feature>
<dbReference type="PANTHER" id="PTHR30258:SF2">
    <property type="entry name" value="COMG OPERON PROTEIN 1"/>
    <property type="match status" value="1"/>
</dbReference>
<dbReference type="OrthoDB" id="9808272at2"/>
<gene>
    <name evidence="5" type="ORF">ATL39_2185</name>
</gene>
<sequence>MQDIEKQSRLLINKALALHASDIHFHPKNKETAVLFRVKGKLHFSHAISTNQSDRLTAHFKFRAGMDIGEQRRPQNGSIFIRHTSPAVHLRFSTIPSQFKESLSIRILPQNAGQTMKSLSFDASIRQQFTSLMNKPNGMIVLTGSTGSGKTTTLYTLMNEVKKQVRVISIEDPVEIKNDAYIQMSVNTKAGLTYAELLKASLRQDPDVIMVGEIRDAETARLAVRAALTGHLVLTTMHAKSPVSALQRFYDFGCTDLDLKETLLAVSTQKLVLRYCSWCAPSPCSPHCSHHQHSSRFPIYDVLSGSSLKAALEHPTRASQQRSPSYRHQLTKAAAVQLLPSHYFVNEEERSEG</sequence>
<evidence type="ECO:0000313" key="6">
    <source>
        <dbReference type="Proteomes" id="UP000285120"/>
    </source>
</evidence>
<dbReference type="GO" id="GO:0005886">
    <property type="term" value="C:plasma membrane"/>
    <property type="evidence" value="ECO:0007669"/>
    <property type="project" value="TreeGrafter"/>
</dbReference>
<dbReference type="SMART" id="SM00382">
    <property type="entry name" value="AAA"/>
    <property type="match status" value="1"/>
</dbReference>
<evidence type="ECO:0000256" key="2">
    <source>
        <dbReference type="ARBA" id="ARBA00022741"/>
    </source>
</evidence>
<evidence type="ECO:0000313" key="5">
    <source>
        <dbReference type="EMBL" id="RKD72987.1"/>
    </source>
</evidence>
<proteinExistence type="inferred from homology"/>